<sequence length="244" mass="26962">MSYCISDHKPVSSLFSLQFPFKVDMPLVELHVNKEWTKVSDAVVRVTVASSYQRSSWDWVAIYKVGFRHYKDYQAYVWAKLEHTAQIVFPEEELPKDDLPIQIKLPNDSPHKSDSSDISSEDDSTLELLAPNSRSPSPKTGRHHQRHRRSRSPAVPALTSNPLPSLQGLSLSPLPKDNHTHSRSACSAAKKERLVSPDLIPSPAVSPLSPHSPVSPGSRVSAPEALVAAILGDNRHTAGFKPNT</sequence>
<evidence type="ECO:0000256" key="1">
    <source>
        <dbReference type="SAM" id="MobiDB-lite"/>
    </source>
</evidence>
<feature type="compositionally biased region" description="Low complexity" evidence="1">
    <location>
        <begin position="201"/>
        <end position="218"/>
    </location>
</feature>
<dbReference type="Gene3D" id="2.60.40.2840">
    <property type="match status" value="1"/>
</dbReference>
<feature type="compositionally biased region" description="Basic residues" evidence="1">
    <location>
        <begin position="140"/>
        <end position="151"/>
    </location>
</feature>
<dbReference type="EMBL" id="JBBPFD010000015">
    <property type="protein sequence ID" value="KAK7895720.1"/>
    <property type="molecule type" value="Genomic_DNA"/>
</dbReference>
<dbReference type="InterPro" id="IPR041611">
    <property type="entry name" value="SKICH"/>
</dbReference>
<gene>
    <name evidence="3" type="ORF">WMY93_021045</name>
</gene>
<dbReference type="Proteomes" id="UP001460270">
    <property type="component" value="Unassembled WGS sequence"/>
</dbReference>
<evidence type="ECO:0000313" key="3">
    <source>
        <dbReference type="EMBL" id="KAK7895720.1"/>
    </source>
</evidence>
<evidence type="ECO:0000259" key="2">
    <source>
        <dbReference type="Pfam" id="PF17751"/>
    </source>
</evidence>
<feature type="compositionally biased region" description="Low complexity" evidence="1">
    <location>
        <begin position="160"/>
        <end position="175"/>
    </location>
</feature>
<reference evidence="4" key="1">
    <citation type="submission" date="2024-04" db="EMBL/GenBank/DDBJ databases">
        <title>Salinicola lusitanus LLJ914,a marine bacterium isolated from the Okinawa Trough.</title>
        <authorList>
            <person name="Li J."/>
        </authorList>
    </citation>
    <scope>NUCLEOTIDE SEQUENCE [LARGE SCALE GENOMIC DNA]</scope>
</reference>
<dbReference type="Pfam" id="PF17751">
    <property type="entry name" value="SKICH"/>
    <property type="match status" value="1"/>
</dbReference>
<accession>A0AAW0NCQ8</accession>
<comment type="caution">
    <text evidence="3">The sequence shown here is derived from an EMBL/GenBank/DDBJ whole genome shotgun (WGS) entry which is preliminary data.</text>
</comment>
<feature type="region of interest" description="Disordered" evidence="1">
    <location>
        <begin position="99"/>
        <end position="220"/>
    </location>
</feature>
<organism evidence="3 4">
    <name type="scientific">Mugilogobius chulae</name>
    <name type="common">yellowstripe goby</name>
    <dbReference type="NCBI Taxonomy" id="88201"/>
    <lineage>
        <taxon>Eukaryota</taxon>
        <taxon>Metazoa</taxon>
        <taxon>Chordata</taxon>
        <taxon>Craniata</taxon>
        <taxon>Vertebrata</taxon>
        <taxon>Euteleostomi</taxon>
        <taxon>Actinopterygii</taxon>
        <taxon>Neopterygii</taxon>
        <taxon>Teleostei</taxon>
        <taxon>Neoteleostei</taxon>
        <taxon>Acanthomorphata</taxon>
        <taxon>Gobiaria</taxon>
        <taxon>Gobiiformes</taxon>
        <taxon>Gobioidei</taxon>
        <taxon>Gobiidae</taxon>
        <taxon>Gobionellinae</taxon>
        <taxon>Mugilogobius</taxon>
    </lineage>
</organism>
<dbReference type="AlphaFoldDB" id="A0AAW0NCQ8"/>
<proteinExistence type="predicted"/>
<name>A0AAW0NCQ8_9GOBI</name>
<evidence type="ECO:0000313" key="4">
    <source>
        <dbReference type="Proteomes" id="UP001460270"/>
    </source>
</evidence>
<protein>
    <recommendedName>
        <fullName evidence="2">SKICH domain-containing protein</fullName>
    </recommendedName>
</protein>
<keyword evidence="4" id="KW-1185">Reference proteome</keyword>
<dbReference type="FunFam" id="2.60.40.2840:FF:000003">
    <property type="entry name" value="Phosphatidylinositol 4,5-bisphosphate 5-phosphatase A"/>
    <property type="match status" value="1"/>
</dbReference>
<feature type="domain" description="SKICH" evidence="2">
    <location>
        <begin position="28"/>
        <end position="97"/>
    </location>
</feature>